<organism evidence="2">
    <name type="scientific">viral metagenome</name>
    <dbReference type="NCBI Taxonomy" id="1070528"/>
    <lineage>
        <taxon>unclassified sequences</taxon>
        <taxon>metagenomes</taxon>
        <taxon>organismal metagenomes</taxon>
    </lineage>
</organism>
<proteinExistence type="predicted"/>
<evidence type="ECO:0000313" key="2">
    <source>
        <dbReference type="EMBL" id="QHU03664.1"/>
    </source>
</evidence>
<feature type="transmembrane region" description="Helical" evidence="1">
    <location>
        <begin position="12"/>
        <end position="29"/>
    </location>
</feature>
<protein>
    <submittedName>
        <fullName evidence="2">Uncharacterized protein</fullName>
    </submittedName>
</protein>
<accession>A0A6C0JJ39</accession>
<keyword evidence="1" id="KW-1133">Transmembrane helix</keyword>
<evidence type="ECO:0000256" key="1">
    <source>
        <dbReference type="SAM" id="Phobius"/>
    </source>
</evidence>
<dbReference type="AlphaFoldDB" id="A0A6C0JJ39"/>
<reference evidence="2" key="1">
    <citation type="journal article" date="2020" name="Nature">
        <title>Giant virus diversity and host interactions through global metagenomics.</title>
        <authorList>
            <person name="Schulz F."/>
            <person name="Roux S."/>
            <person name="Paez-Espino D."/>
            <person name="Jungbluth S."/>
            <person name="Walsh D.A."/>
            <person name="Denef V.J."/>
            <person name="McMahon K.D."/>
            <person name="Konstantinidis K.T."/>
            <person name="Eloe-Fadrosh E.A."/>
            <person name="Kyrpides N.C."/>
            <person name="Woyke T."/>
        </authorList>
    </citation>
    <scope>NUCLEOTIDE SEQUENCE</scope>
    <source>
        <strain evidence="2">GVMAG-M-3300027206-1</strain>
    </source>
</reference>
<sequence>MLEESITLIPSYAMLLVIIGEIVTIQVTVDLPVHLGLRDTICLYTMDWEGMSKHIRIHDGGEMGSSMIGVQHMLIIIAPAAMV</sequence>
<dbReference type="EMBL" id="MN740384">
    <property type="protein sequence ID" value="QHU03664.1"/>
    <property type="molecule type" value="Genomic_DNA"/>
</dbReference>
<keyword evidence="1" id="KW-0812">Transmembrane</keyword>
<name>A0A6C0JJ39_9ZZZZ</name>
<keyword evidence="1" id="KW-0472">Membrane</keyword>